<name>A0A7N0VMZ0_KALFE</name>
<reference evidence="3" key="1">
    <citation type="submission" date="2021-01" db="UniProtKB">
        <authorList>
            <consortium name="EnsemblPlants"/>
        </authorList>
    </citation>
    <scope>IDENTIFICATION</scope>
</reference>
<keyword evidence="1" id="KW-0472">Membrane</keyword>
<organism evidence="3 4">
    <name type="scientific">Kalanchoe fedtschenkoi</name>
    <name type="common">Lavender scallops</name>
    <name type="synonym">South American air plant</name>
    <dbReference type="NCBI Taxonomy" id="63787"/>
    <lineage>
        <taxon>Eukaryota</taxon>
        <taxon>Viridiplantae</taxon>
        <taxon>Streptophyta</taxon>
        <taxon>Embryophyta</taxon>
        <taxon>Tracheophyta</taxon>
        <taxon>Spermatophyta</taxon>
        <taxon>Magnoliopsida</taxon>
        <taxon>eudicotyledons</taxon>
        <taxon>Gunneridae</taxon>
        <taxon>Pentapetalae</taxon>
        <taxon>Saxifragales</taxon>
        <taxon>Crassulaceae</taxon>
        <taxon>Kalanchoe</taxon>
    </lineage>
</organism>
<dbReference type="Gramene" id="Kaladp1284s0002.1.v1.1">
    <property type="protein sequence ID" value="Kaladp1284s0002.1.v1.1"/>
    <property type="gene ID" value="Kaladp1284s0002.v1.1"/>
</dbReference>
<feature type="transmembrane region" description="Helical" evidence="1">
    <location>
        <begin position="364"/>
        <end position="385"/>
    </location>
</feature>
<keyword evidence="1" id="KW-0812">Transmembrane</keyword>
<evidence type="ECO:0000259" key="2">
    <source>
        <dbReference type="Pfam" id="PF07786"/>
    </source>
</evidence>
<dbReference type="OMA" id="SKQCSIN"/>
<dbReference type="PANTHER" id="PTHR31061:SF24">
    <property type="entry name" value="LD22376P"/>
    <property type="match status" value="1"/>
</dbReference>
<evidence type="ECO:0000313" key="4">
    <source>
        <dbReference type="Proteomes" id="UP000594263"/>
    </source>
</evidence>
<sequence length="468" mass="51168">MRAAAATKTVMGMYELVDGEESGQIGNVSVAGGGGGEELARMEAGLVDGGGGGKSLSFAIGGGSRRGEEWGGEKKRRLASLDVFRGLTVVLMIIVDHLGGIFPSINHSPWNGVTLADFVMPFFLFMVGVSLTLAYKNLTSKLDATLKALIRTMKLFGLGLLLQGGYIHSVGDLSYGVDLTKIRWMGILQRIAIAFLLAALCEIWLKRPGDIKKEASVFKKYQFQWMFTFALSAIYLALLYGLYVPDWSYQVPSQTDGPLRTYTVHCGVRGDTGPACNAVAMIDRKILGIQHLYKKPTYARTMQCSINSPNYGPLPADAPSWCQGPFDPEGILSTIMSVVTCVIGLHYGHIIVHFKDHKVRILQWMIPSSGFVLMGILLDLTGVHLNKALYSLSYTYLTAGFAGILFSGLYVLVDVYGFKRPLAVLEWIGKHSLAIFILAACNIVPVVLQGVYWREPQNNILRLIGVKT</sequence>
<feature type="domain" description="Heparan-alpha-glucosaminide N-acetyltransferase catalytic" evidence="2">
    <location>
        <begin position="77"/>
        <end position="201"/>
    </location>
</feature>
<feature type="transmembrane region" description="Helical" evidence="1">
    <location>
        <begin position="148"/>
        <end position="167"/>
    </location>
</feature>
<keyword evidence="4" id="KW-1185">Reference proteome</keyword>
<feature type="transmembrane region" description="Helical" evidence="1">
    <location>
        <begin position="83"/>
        <end position="106"/>
    </location>
</feature>
<dbReference type="Proteomes" id="UP000594263">
    <property type="component" value="Unplaced"/>
</dbReference>
<accession>A0A7N0VMZ0</accession>
<feature type="transmembrane region" description="Helical" evidence="1">
    <location>
        <begin position="331"/>
        <end position="352"/>
    </location>
</feature>
<feature type="transmembrane region" description="Helical" evidence="1">
    <location>
        <begin position="433"/>
        <end position="453"/>
    </location>
</feature>
<dbReference type="Pfam" id="PF07786">
    <property type="entry name" value="HGSNAT_cat"/>
    <property type="match status" value="1"/>
</dbReference>
<protein>
    <recommendedName>
        <fullName evidence="2">Heparan-alpha-glucosaminide N-acetyltransferase catalytic domain-containing protein</fullName>
    </recommendedName>
</protein>
<dbReference type="AlphaFoldDB" id="A0A7N0VMZ0"/>
<feature type="transmembrane region" description="Helical" evidence="1">
    <location>
        <begin position="225"/>
        <end position="243"/>
    </location>
</feature>
<dbReference type="EnsemblPlants" id="Kaladp1284s0002.1.v1.1">
    <property type="protein sequence ID" value="Kaladp1284s0002.1.v1.1"/>
    <property type="gene ID" value="Kaladp1284s0002.v1.1"/>
</dbReference>
<feature type="transmembrane region" description="Helical" evidence="1">
    <location>
        <begin position="118"/>
        <end position="136"/>
    </location>
</feature>
<dbReference type="InterPro" id="IPR012429">
    <property type="entry name" value="HGSNAT_cat"/>
</dbReference>
<evidence type="ECO:0000313" key="3">
    <source>
        <dbReference type="EnsemblPlants" id="Kaladp1284s0002.1.v1.1"/>
    </source>
</evidence>
<feature type="transmembrane region" description="Helical" evidence="1">
    <location>
        <begin position="187"/>
        <end position="205"/>
    </location>
</feature>
<dbReference type="PANTHER" id="PTHR31061">
    <property type="entry name" value="LD22376P"/>
    <property type="match status" value="1"/>
</dbReference>
<feature type="transmembrane region" description="Helical" evidence="1">
    <location>
        <begin position="391"/>
        <end position="413"/>
    </location>
</feature>
<evidence type="ECO:0000256" key="1">
    <source>
        <dbReference type="SAM" id="Phobius"/>
    </source>
</evidence>
<keyword evidence="1" id="KW-1133">Transmembrane helix</keyword>
<proteinExistence type="predicted"/>